<dbReference type="Proteomes" id="UP000092668">
    <property type="component" value="Unassembled WGS sequence"/>
</dbReference>
<evidence type="ECO:0000313" key="2">
    <source>
        <dbReference type="Proteomes" id="UP000092668"/>
    </source>
</evidence>
<keyword evidence="2" id="KW-1185">Reference proteome</keyword>
<evidence type="ECO:0000313" key="1">
    <source>
        <dbReference type="EMBL" id="OBY29333.1"/>
    </source>
</evidence>
<dbReference type="AlphaFoldDB" id="A0A1B8S9B7"/>
<dbReference type="InterPro" id="IPR003615">
    <property type="entry name" value="HNH_nuc"/>
</dbReference>
<feature type="non-terminal residue" evidence="1">
    <location>
        <position position="139"/>
    </location>
</feature>
<dbReference type="EMBL" id="LFOE01000098">
    <property type="protein sequence ID" value="OBY29333.1"/>
    <property type="molecule type" value="Genomic_DNA"/>
</dbReference>
<reference evidence="1 2" key="1">
    <citation type="submission" date="2015-06" db="EMBL/GenBank/DDBJ databases">
        <title>Genome sequence of Mycobacterium kumamotonense strain Roo.</title>
        <authorList>
            <person name="Greninger A.L."/>
            <person name="Cunningham G."/>
            <person name="Miller S."/>
        </authorList>
    </citation>
    <scope>NUCLEOTIDE SEQUENCE [LARGE SCALE GENOMIC DNA]</scope>
    <source>
        <strain evidence="1 2">Roo</strain>
    </source>
</reference>
<protein>
    <recommendedName>
        <fullName evidence="3">HNH endonuclease</fullName>
    </recommendedName>
</protein>
<evidence type="ECO:0008006" key="3">
    <source>
        <dbReference type="Google" id="ProtNLM"/>
    </source>
</evidence>
<name>A0A1B8S9B7_9MYCO</name>
<accession>A0A1B8S9B7</accession>
<dbReference type="CDD" id="cd00085">
    <property type="entry name" value="HNHc"/>
    <property type="match status" value="1"/>
</dbReference>
<comment type="caution">
    <text evidence="1">The sequence shown here is derived from an EMBL/GenBank/DDBJ whole genome shotgun (WGS) entry which is preliminary data.</text>
</comment>
<sequence length="139" mass="15638">MTDAAYPLPTPATVRQLYGSAFRCAYPGCSRPLYKLSDDTGDRVLNSRVAHIHARRKGGPRWLDMPAEENRAFGNLVLLCIEHSYEIDEAPNLFPADMLRDWKAAQIAEYDSLQRNWPITDDEATEVLVASEAFDSLHA</sequence>
<proteinExistence type="predicted"/>
<organism evidence="1 2">
    <name type="scientific">Mycolicibacter kumamotonensis</name>
    <dbReference type="NCBI Taxonomy" id="354243"/>
    <lineage>
        <taxon>Bacteria</taxon>
        <taxon>Bacillati</taxon>
        <taxon>Actinomycetota</taxon>
        <taxon>Actinomycetes</taxon>
        <taxon>Mycobacteriales</taxon>
        <taxon>Mycobacteriaceae</taxon>
        <taxon>Mycolicibacter</taxon>
    </lineage>
</organism>
<gene>
    <name evidence="1" type="ORF">ACT18_23605</name>
</gene>